<evidence type="ECO:0000313" key="1">
    <source>
        <dbReference type="EMBL" id="ATQ70904.1"/>
    </source>
</evidence>
<sequence>MPKVRGELKPTAARGFGNQIPLAFAIRQIVPPPIKVRFARDVDRGALVDWRGGRAWPSVLRDALRPLGLRVVARQGVVSITH</sequence>
<gene>
    <name evidence="1" type="ORF">CQW49_23275</name>
</gene>
<name>A0A2D2D7G7_METT3</name>
<keyword evidence="1" id="KW-0614">Plasmid</keyword>
<reference evidence="2" key="1">
    <citation type="submission" date="2017-10" db="EMBL/GenBank/DDBJ databases">
        <title>Completed PacBio SMRT sequence of Methylosinus trichosporium OB3b reveals presence of a third large plasmid.</title>
        <authorList>
            <person name="Charles T.C."/>
            <person name="Lynch M.D.J."/>
            <person name="Heil J.R."/>
            <person name="Cheng J."/>
        </authorList>
    </citation>
    <scope>NUCLEOTIDE SEQUENCE [LARGE SCALE GENOMIC DNA]</scope>
    <source>
        <strain evidence="2">OB3b</strain>
        <plasmid evidence="2">pob3b2</plasmid>
    </source>
</reference>
<evidence type="ECO:0000313" key="2">
    <source>
        <dbReference type="Proteomes" id="UP000230709"/>
    </source>
</evidence>
<accession>A0A2D2D7G7</accession>
<protein>
    <submittedName>
        <fullName evidence="1">Uncharacterized protein</fullName>
    </submittedName>
</protein>
<keyword evidence="2" id="KW-1185">Reference proteome</keyword>
<dbReference type="Proteomes" id="UP000230709">
    <property type="component" value="Plasmid pOB3b2"/>
</dbReference>
<dbReference type="AlphaFoldDB" id="A0A2D2D7G7"/>
<organism evidence="1 2">
    <name type="scientific">Methylosinus trichosporium (strain ATCC 35070 / NCIMB 11131 / UNIQEM 75 / OB3b)</name>
    <dbReference type="NCBI Taxonomy" id="595536"/>
    <lineage>
        <taxon>Bacteria</taxon>
        <taxon>Pseudomonadati</taxon>
        <taxon>Pseudomonadota</taxon>
        <taxon>Alphaproteobacteria</taxon>
        <taxon>Hyphomicrobiales</taxon>
        <taxon>Methylocystaceae</taxon>
        <taxon>Methylosinus</taxon>
    </lineage>
</organism>
<dbReference type="EMBL" id="CP023739">
    <property type="protein sequence ID" value="ATQ70904.1"/>
    <property type="molecule type" value="Genomic_DNA"/>
</dbReference>
<dbReference type="KEGG" id="mtw:CQW49_23275"/>
<geneLocation type="plasmid" evidence="2">
    <name>pob3b2</name>
</geneLocation>
<proteinExistence type="predicted"/>